<dbReference type="Proteomes" id="UP001362999">
    <property type="component" value="Unassembled WGS sequence"/>
</dbReference>
<accession>A0AAV9ZMC9</accession>
<feature type="transmembrane region" description="Helical" evidence="2">
    <location>
        <begin position="80"/>
        <end position="99"/>
    </location>
</feature>
<feature type="region of interest" description="Disordered" evidence="1">
    <location>
        <begin position="171"/>
        <end position="203"/>
    </location>
</feature>
<keyword evidence="2" id="KW-0812">Transmembrane</keyword>
<reference evidence="3 4" key="1">
    <citation type="journal article" date="2024" name="J Genomics">
        <title>Draft genome sequencing and assembly of Favolaschia claudopus CIRM-BRFM 2984 isolated from oak limbs.</title>
        <authorList>
            <person name="Navarro D."/>
            <person name="Drula E."/>
            <person name="Chaduli D."/>
            <person name="Cazenave R."/>
            <person name="Ahrendt S."/>
            <person name="Wang J."/>
            <person name="Lipzen A."/>
            <person name="Daum C."/>
            <person name="Barry K."/>
            <person name="Grigoriev I.V."/>
            <person name="Favel A."/>
            <person name="Rosso M.N."/>
            <person name="Martin F."/>
        </authorList>
    </citation>
    <scope>NUCLEOTIDE SEQUENCE [LARGE SCALE GENOMIC DNA]</scope>
    <source>
        <strain evidence="3 4">CIRM-BRFM 2984</strain>
    </source>
</reference>
<organism evidence="3 4">
    <name type="scientific">Favolaschia claudopus</name>
    <dbReference type="NCBI Taxonomy" id="2862362"/>
    <lineage>
        <taxon>Eukaryota</taxon>
        <taxon>Fungi</taxon>
        <taxon>Dikarya</taxon>
        <taxon>Basidiomycota</taxon>
        <taxon>Agaricomycotina</taxon>
        <taxon>Agaricomycetes</taxon>
        <taxon>Agaricomycetidae</taxon>
        <taxon>Agaricales</taxon>
        <taxon>Marasmiineae</taxon>
        <taxon>Mycenaceae</taxon>
        <taxon>Favolaschia</taxon>
    </lineage>
</organism>
<evidence type="ECO:0000256" key="1">
    <source>
        <dbReference type="SAM" id="MobiDB-lite"/>
    </source>
</evidence>
<feature type="transmembrane region" description="Helical" evidence="2">
    <location>
        <begin position="48"/>
        <end position="74"/>
    </location>
</feature>
<evidence type="ECO:0000313" key="4">
    <source>
        <dbReference type="Proteomes" id="UP001362999"/>
    </source>
</evidence>
<dbReference type="AlphaFoldDB" id="A0AAV9ZMC9"/>
<evidence type="ECO:0000313" key="3">
    <source>
        <dbReference type="EMBL" id="KAK6987560.1"/>
    </source>
</evidence>
<sequence>MRSRLVDVLLCDGGGVLTLTSWCCRCGHERCLLMDWDPGRYSWLVSRFLCFAFCFLGSAFFSFPVFCFSLSSLFLSSFSFSLRFALFLFRSLVSVFLLYTHKPGLESPSPRPSLLFMSTHTSSLTTTFFSSPTPLPTLALTPAPAKAKAKRLPPHLPPPLRHPLHYLPLPRHRLRPRPRRGARAGRGPLWRRARRCRRGRSGRGRRRVLVLVLRRAGRRGRRRQRKL</sequence>
<protein>
    <submittedName>
        <fullName evidence="3">Uncharacterized protein</fullName>
    </submittedName>
</protein>
<name>A0AAV9ZMC9_9AGAR</name>
<dbReference type="EMBL" id="JAWWNJ010000131">
    <property type="protein sequence ID" value="KAK6987560.1"/>
    <property type="molecule type" value="Genomic_DNA"/>
</dbReference>
<keyword evidence="2" id="KW-1133">Transmembrane helix</keyword>
<evidence type="ECO:0000256" key="2">
    <source>
        <dbReference type="SAM" id="Phobius"/>
    </source>
</evidence>
<proteinExistence type="predicted"/>
<comment type="caution">
    <text evidence="3">The sequence shown here is derived from an EMBL/GenBank/DDBJ whole genome shotgun (WGS) entry which is preliminary data.</text>
</comment>
<gene>
    <name evidence="3" type="ORF">R3P38DRAFT_332814</name>
</gene>
<keyword evidence="4" id="KW-1185">Reference proteome</keyword>
<keyword evidence="2" id="KW-0472">Membrane</keyword>